<feature type="region of interest" description="Disordered" evidence="5">
    <location>
        <begin position="190"/>
        <end position="250"/>
    </location>
</feature>
<comment type="subcellular location">
    <subcellularLocation>
        <location evidence="1">Nucleus</location>
    </subcellularLocation>
</comment>
<dbReference type="Gene3D" id="1.10.10.10">
    <property type="entry name" value="Winged helix-like DNA-binding domain superfamily/Winged helix DNA-binding domain"/>
    <property type="match status" value="1"/>
</dbReference>
<protein>
    <recommendedName>
        <fullName evidence="10">RRM domain-containing protein</fullName>
    </recommendedName>
</protein>
<dbReference type="PROSITE" id="PS50102">
    <property type="entry name" value="RRM"/>
    <property type="match status" value="1"/>
</dbReference>
<dbReference type="InterPro" id="IPR035979">
    <property type="entry name" value="RBD_domain_sf"/>
</dbReference>
<evidence type="ECO:0000256" key="3">
    <source>
        <dbReference type="ARBA" id="ARBA00023242"/>
    </source>
</evidence>
<keyword evidence="3" id="KW-0539">Nucleus</keyword>
<sequence>MAYKPAGKSQRKRLQRQLEFYLSESNLRQDKFLQQAMDDDGFVPAHVFLSFNKLKVLKATESMIMEEADKSSVLRVDRSTSCIAPNRMPKEIDHDDDINTRTIYIENVSATDDHDSLRRVFAVFGRVNLVSLPRFSHNRKFKGFGFVEFADVLAADKAVVSSSVLNQRGIRVMRKTRWLDMKEQLKHQLAHDDVANMRGGTKGNSPSNTADTEAKEKKGHSSDSKHRFFVEGDVNEEATESGRTTKKQKV</sequence>
<dbReference type="Gene3D" id="3.30.70.330">
    <property type="match status" value="1"/>
</dbReference>
<dbReference type="InterPro" id="IPR006630">
    <property type="entry name" value="La_HTH"/>
</dbReference>
<dbReference type="InterPro" id="IPR002344">
    <property type="entry name" value="Lupus_La"/>
</dbReference>
<dbReference type="GO" id="GO:0006396">
    <property type="term" value="P:RNA processing"/>
    <property type="evidence" value="ECO:0007669"/>
    <property type="project" value="InterPro"/>
</dbReference>
<dbReference type="InterPro" id="IPR045180">
    <property type="entry name" value="La_dom_prot"/>
</dbReference>
<keyword evidence="2 4" id="KW-0694">RNA-binding</keyword>
<organism evidence="8 9">
    <name type="scientific">Hyaloperonospora brassicae</name>
    <name type="common">Brassica downy mildew</name>
    <name type="synonym">Peronospora brassicae</name>
    <dbReference type="NCBI Taxonomy" id="162125"/>
    <lineage>
        <taxon>Eukaryota</taxon>
        <taxon>Sar</taxon>
        <taxon>Stramenopiles</taxon>
        <taxon>Oomycota</taxon>
        <taxon>Peronosporomycetes</taxon>
        <taxon>Peronosporales</taxon>
        <taxon>Peronosporaceae</taxon>
        <taxon>Hyaloperonospora</taxon>
    </lineage>
</organism>
<dbReference type="Pfam" id="PF00076">
    <property type="entry name" value="RRM_1"/>
    <property type="match status" value="1"/>
</dbReference>
<feature type="domain" description="HTH La-type RNA-binding" evidence="7">
    <location>
        <begin position="4"/>
        <end position="94"/>
    </location>
</feature>
<dbReference type="PANTHER" id="PTHR22792">
    <property type="entry name" value="LUPUS LA PROTEIN-RELATED"/>
    <property type="match status" value="1"/>
</dbReference>
<evidence type="ECO:0000256" key="4">
    <source>
        <dbReference type="PROSITE-ProRule" id="PRU00332"/>
    </source>
</evidence>
<dbReference type="SMART" id="SM00360">
    <property type="entry name" value="RRM"/>
    <property type="match status" value="1"/>
</dbReference>
<dbReference type="GO" id="GO:0003723">
    <property type="term" value="F:RNA binding"/>
    <property type="evidence" value="ECO:0007669"/>
    <property type="project" value="UniProtKB-UniRule"/>
</dbReference>
<accession>A0AAV0TIE9</accession>
<dbReference type="Proteomes" id="UP001162031">
    <property type="component" value="Unassembled WGS sequence"/>
</dbReference>
<evidence type="ECO:0000313" key="9">
    <source>
        <dbReference type="Proteomes" id="UP001162031"/>
    </source>
</evidence>
<keyword evidence="9" id="KW-1185">Reference proteome</keyword>
<evidence type="ECO:0000313" key="8">
    <source>
        <dbReference type="EMBL" id="CAI5720102.1"/>
    </source>
</evidence>
<dbReference type="GO" id="GO:1990904">
    <property type="term" value="C:ribonucleoprotein complex"/>
    <property type="evidence" value="ECO:0007669"/>
    <property type="project" value="InterPro"/>
</dbReference>
<gene>
    <name evidence="8" type="ORF">HBR001_LOCUS2319</name>
</gene>
<comment type="caution">
    <text evidence="8">The sequence shown here is derived from an EMBL/GenBank/DDBJ whole genome shotgun (WGS) entry which is preliminary data.</text>
</comment>
<evidence type="ECO:0000259" key="6">
    <source>
        <dbReference type="PROSITE" id="PS50102"/>
    </source>
</evidence>
<evidence type="ECO:0000256" key="2">
    <source>
        <dbReference type="ARBA" id="ARBA00022884"/>
    </source>
</evidence>
<proteinExistence type="predicted"/>
<dbReference type="SUPFAM" id="SSF54928">
    <property type="entry name" value="RNA-binding domain, RBD"/>
    <property type="match status" value="1"/>
</dbReference>
<dbReference type="InterPro" id="IPR000504">
    <property type="entry name" value="RRM_dom"/>
</dbReference>
<dbReference type="InterPro" id="IPR036390">
    <property type="entry name" value="WH_DNA-bd_sf"/>
</dbReference>
<evidence type="ECO:0000259" key="7">
    <source>
        <dbReference type="PROSITE" id="PS50961"/>
    </source>
</evidence>
<evidence type="ECO:0008006" key="10">
    <source>
        <dbReference type="Google" id="ProtNLM"/>
    </source>
</evidence>
<dbReference type="AlphaFoldDB" id="A0AAV0TIE9"/>
<feature type="compositionally biased region" description="Basic and acidic residues" evidence="5">
    <location>
        <begin position="212"/>
        <end position="230"/>
    </location>
</feature>
<feature type="domain" description="RRM" evidence="6">
    <location>
        <begin position="101"/>
        <end position="177"/>
    </location>
</feature>
<reference evidence="8" key="1">
    <citation type="submission" date="2022-12" db="EMBL/GenBank/DDBJ databases">
        <authorList>
            <person name="Webb A."/>
        </authorList>
    </citation>
    <scope>NUCLEOTIDE SEQUENCE</scope>
    <source>
        <strain evidence="8">Hp1</strain>
    </source>
</reference>
<dbReference type="InterPro" id="IPR012677">
    <property type="entry name" value="Nucleotide-bd_a/b_plait_sf"/>
</dbReference>
<dbReference type="SMART" id="SM00715">
    <property type="entry name" value="LA"/>
    <property type="match status" value="1"/>
</dbReference>
<name>A0AAV0TIE9_HYABA</name>
<dbReference type="Pfam" id="PF05383">
    <property type="entry name" value="La"/>
    <property type="match status" value="1"/>
</dbReference>
<evidence type="ECO:0000256" key="1">
    <source>
        <dbReference type="ARBA" id="ARBA00004123"/>
    </source>
</evidence>
<dbReference type="GO" id="GO:0005634">
    <property type="term" value="C:nucleus"/>
    <property type="evidence" value="ECO:0007669"/>
    <property type="project" value="UniProtKB-SubCell"/>
</dbReference>
<dbReference type="CDD" id="cd07323">
    <property type="entry name" value="LAM"/>
    <property type="match status" value="1"/>
</dbReference>
<dbReference type="InterPro" id="IPR036388">
    <property type="entry name" value="WH-like_DNA-bd_sf"/>
</dbReference>
<dbReference type="EMBL" id="CANTFL010000272">
    <property type="protein sequence ID" value="CAI5720102.1"/>
    <property type="molecule type" value="Genomic_DNA"/>
</dbReference>
<dbReference type="PROSITE" id="PS50961">
    <property type="entry name" value="HTH_LA"/>
    <property type="match status" value="1"/>
</dbReference>
<evidence type="ECO:0000256" key="5">
    <source>
        <dbReference type="SAM" id="MobiDB-lite"/>
    </source>
</evidence>
<dbReference type="SUPFAM" id="SSF46785">
    <property type="entry name" value="Winged helix' DNA-binding domain"/>
    <property type="match status" value="1"/>
</dbReference>
<dbReference type="PRINTS" id="PR00302">
    <property type="entry name" value="LUPUSLA"/>
</dbReference>